<keyword evidence="8" id="KW-0739">Sodium transport</keyword>
<keyword evidence="5" id="KW-0915">Sodium</keyword>
<dbReference type="Pfam" id="PF00999">
    <property type="entry name" value="Na_H_Exchanger"/>
    <property type="match status" value="1"/>
</dbReference>
<keyword evidence="3 9" id="KW-0812">Transmembrane</keyword>
<dbReference type="InterPro" id="IPR006153">
    <property type="entry name" value="Cation/H_exchanger_TM"/>
</dbReference>
<evidence type="ECO:0000313" key="12">
    <source>
        <dbReference type="RefSeq" id="XP_008486561.2"/>
    </source>
</evidence>
<organism evidence="11 12">
    <name type="scientific">Diaphorina citri</name>
    <name type="common">Asian citrus psyllid</name>
    <dbReference type="NCBI Taxonomy" id="121845"/>
    <lineage>
        <taxon>Eukaryota</taxon>
        <taxon>Metazoa</taxon>
        <taxon>Ecdysozoa</taxon>
        <taxon>Arthropoda</taxon>
        <taxon>Hexapoda</taxon>
        <taxon>Insecta</taxon>
        <taxon>Pterygota</taxon>
        <taxon>Neoptera</taxon>
        <taxon>Paraneoptera</taxon>
        <taxon>Hemiptera</taxon>
        <taxon>Sternorrhyncha</taxon>
        <taxon>Psylloidea</taxon>
        <taxon>Psyllidae</taxon>
        <taxon>Diaphorininae</taxon>
        <taxon>Diaphorina</taxon>
    </lineage>
</organism>
<evidence type="ECO:0000259" key="10">
    <source>
        <dbReference type="Pfam" id="PF00999"/>
    </source>
</evidence>
<dbReference type="GO" id="GO:0055037">
    <property type="term" value="C:recycling endosome"/>
    <property type="evidence" value="ECO:0007669"/>
    <property type="project" value="TreeGrafter"/>
</dbReference>
<dbReference type="PaxDb" id="121845-A0A1S3DRU1"/>
<evidence type="ECO:0000256" key="7">
    <source>
        <dbReference type="ARBA" id="ARBA00023136"/>
    </source>
</evidence>
<feature type="non-terminal residue" evidence="12">
    <location>
        <position position="97"/>
    </location>
</feature>
<evidence type="ECO:0000256" key="3">
    <source>
        <dbReference type="ARBA" id="ARBA00022692"/>
    </source>
</evidence>
<feature type="domain" description="Cation/H+ exchanger transmembrane" evidence="10">
    <location>
        <begin position="14"/>
        <end position="97"/>
    </location>
</feature>
<protein>
    <submittedName>
        <fullName evidence="12">Sodium/hydrogen exchanger 6-like</fullName>
    </submittedName>
</protein>
<dbReference type="Proteomes" id="UP000079169">
    <property type="component" value="Unplaced"/>
</dbReference>
<keyword evidence="11" id="KW-1185">Reference proteome</keyword>
<gene>
    <name evidence="12" type="primary">LOC103523280</name>
</gene>
<evidence type="ECO:0000256" key="8">
    <source>
        <dbReference type="ARBA" id="ARBA00023201"/>
    </source>
</evidence>
<evidence type="ECO:0000256" key="6">
    <source>
        <dbReference type="ARBA" id="ARBA00023065"/>
    </source>
</evidence>
<dbReference type="GO" id="GO:0015385">
    <property type="term" value="F:sodium:proton antiporter activity"/>
    <property type="evidence" value="ECO:0007669"/>
    <property type="project" value="InterPro"/>
</dbReference>
<accession>A0A1S3DRU1</accession>
<dbReference type="InterPro" id="IPR018422">
    <property type="entry name" value="Cation/H_exchanger_CPA1"/>
</dbReference>
<dbReference type="PANTHER" id="PTHR10110">
    <property type="entry name" value="SODIUM/HYDROGEN EXCHANGER"/>
    <property type="match status" value="1"/>
</dbReference>
<keyword evidence="2" id="KW-0813">Transport</keyword>
<comment type="subcellular location">
    <subcellularLocation>
        <location evidence="1">Membrane</location>
        <topology evidence="1">Multi-pass membrane protein</topology>
    </subcellularLocation>
</comment>
<dbReference type="PANTHER" id="PTHR10110:SF187">
    <property type="entry name" value="SODIUM_HYDROGEN EXCHANGER"/>
    <property type="match status" value="1"/>
</dbReference>
<sequence length="97" mass="11182">MCQAHYTYNNLSSDSRKRTKRLFELLNFLAENFIFSYIGVSMFTFPKHHFNIGFICAGFICALIGRAANIYPLSLLLNIGRKPKIPLNFQHMLFFAG</sequence>
<dbReference type="KEGG" id="dci:103523280"/>
<keyword evidence="6" id="KW-0406">Ion transport</keyword>
<proteinExistence type="predicted"/>
<dbReference type="RefSeq" id="XP_008486561.2">
    <property type="nucleotide sequence ID" value="XM_008488339.2"/>
</dbReference>
<evidence type="ECO:0000313" key="11">
    <source>
        <dbReference type="Proteomes" id="UP000079169"/>
    </source>
</evidence>
<feature type="transmembrane region" description="Helical" evidence="9">
    <location>
        <begin position="52"/>
        <end position="77"/>
    </location>
</feature>
<dbReference type="GO" id="GO:0005886">
    <property type="term" value="C:plasma membrane"/>
    <property type="evidence" value="ECO:0007669"/>
    <property type="project" value="TreeGrafter"/>
</dbReference>
<evidence type="ECO:0000256" key="2">
    <source>
        <dbReference type="ARBA" id="ARBA00022448"/>
    </source>
</evidence>
<evidence type="ECO:0000256" key="4">
    <source>
        <dbReference type="ARBA" id="ARBA00022989"/>
    </source>
</evidence>
<dbReference type="STRING" id="121845.A0A1S3DRU1"/>
<evidence type="ECO:0000256" key="5">
    <source>
        <dbReference type="ARBA" id="ARBA00023053"/>
    </source>
</evidence>
<keyword evidence="7 9" id="KW-0472">Membrane</keyword>
<reference evidence="12" key="1">
    <citation type="submission" date="2025-08" db="UniProtKB">
        <authorList>
            <consortium name="RefSeq"/>
        </authorList>
    </citation>
    <scope>IDENTIFICATION</scope>
</reference>
<dbReference type="GeneID" id="103523280"/>
<dbReference type="GO" id="GO:0051453">
    <property type="term" value="P:regulation of intracellular pH"/>
    <property type="evidence" value="ECO:0007669"/>
    <property type="project" value="TreeGrafter"/>
</dbReference>
<dbReference type="GO" id="GO:0098719">
    <property type="term" value="P:sodium ion import across plasma membrane"/>
    <property type="evidence" value="ECO:0007669"/>
    <property type="project" value="TreeGrafter"/>
</dbReference>
<dbReference type="AlphaFoldDB" id="A0A1S3DRU1"/>
<evidence type="ECO:0000256" key="1">
    <source>
        <dbReference type="ARBA" id="ARBA00004141"/>
    </source>
</evidence>
<name>A0A1S3DRU1_DIACI</name>
<dbReference type="GO" id="GO:0015386">
    <property type="term" value="F:potassium:proton antiporter activity"/>
    <property type="evidence" value="ECO:0007669"/>
    <property type="project" value="TreeGrafter"/>
</dbReference>
<keyword evidence="4 9" id="KW-1133">Transmembrane helix</keyword>
<evidence type="ECO:0000256" key="9">
    <source>
        <dbReference type="SAM" id="Phobius"/>
    </source>
</evidence>
<feature type="transmembrane region" description="Helical" evidence="9">
    <location>
        <begin position="25"/>
        <end position="46"/>
    </location>
</feature>